<name>A0A8J6HZM7_9FIRM</name>
<dbReference type="InterPro" id="IPR012312">
    <property type="entry name" value="Hemerythrin-like"/>
</dbReference>
<sequence length="219" mass="24804">MEYLARITLEHQGIQEMLQVQKELNQRLKKAKGVNIVHLENTLRFWRDFLAQEHMSWEEEFAFALYRKLNHGLPERLQGDHERIKAALAKLEATIKPLSSGRPNAGREFVRWGEEFTATVTDHLARENTALLALKGQGETGQDLGGQPEDAPWDRLRQLVQVADELCQEYLQRPSALRSRQENMVAVEEGPEQDREPGPVETGGIEGPPEAETGEACSL</sequence>
<dbReference type="AlphaFoldDB" id="A0A8J6HZM7"/>
<dbReference type="Proteomes" id="UP000657177">
    <property type="component" value="Unassembled WGS sequence"/>
</dbReference>
<gene>
    <name evidence="3" type="ORF">G5B42_04770</name>
</gene>
<protein>
    <submittedName>
        <fullName evidence="3">Hemerythrin domain-containing protein</fullName>
    </submittedName>
</protein>
<feature type="domain" description="Hemerythrin-like" evidence="2">
    <location>
        <begin position="6"/>
        <end position="133"/>
    </location>
</feature>
<accession>A0A8J6HZM7</accession>
<dbReference type="RefSeq" id="WP_181339312.1">
    <property type="nucleotide sequence ID" value="NZ_JAAKDE010000009.1"/>
</dbReference>
<organism evidence="3 4">
    <name type="scientific">Capillibacterium thermochitinicola</name>
    <dbReference type="NCBI Taxonomy" id="2699427"/>
    <lineage>
        <taxon>Bacteria</taxon>
        <taxon>Bacillati</taxon>
        <taxon>Bacillota</taxon>
        <taxon>Capillibacterium</taxon>
    </lineage>
</organism>
<evidence type="ECO:0000259" key="2">
    <source>
        <dbReference type="Pfam" id="PF01814"/>
    </source>
</evidence>
<evidence type="ECO:0000313" key="4">
    <source>
        <dbReference type="Proteomes" id="UP000657177"/>
    </source>
</evidence>
<keyword evidence="4" id="KW-1185">Reference proteome</keyword>
<dbReference type="EMBL" id="JAAKDE010000009">
    <property type="protein sequence ID" value="MBA2132855.1"/>
    <property type="molecule type" value="Genomic_DNA"/>
</dbReference>
<evidence type="ECO:0000256" key="1">
    <source>
        <dbReference type="SAM" id="MobiDB-lite"/>
    </source>
</evidence>
<dbReference type="Pfam" id="PF01814">
    <property type="entry name" value="Hemerythrin"/>
    <property type="match status" value="1"/>
</dbReference>
<feature type="region of interest" description="Disordered" evidence="1">
    <location>
        <begin position="177"/>
        <end position="219"/>
    </location>
</feature>
<proteinExistence type="predicted"/>
<reference evidence="3" key="1">
    <citation type="submission" date="2020-06" db="EMBL/GenBank/DDBJ databases">
        <title>Novel chitinolytic bacterium.</title>
        <authorList>
            <person name="Ungkulpasvich U."/>
            <person name="Kosugi A."/>
            <person name="Uke A."/>
        </authorList>
    </citation>
    <scope>NUCLEOTIDE SEQUENCE</scope>
    <source>
        <strain evidence="3">UUS1-1</strain>
    </source>
</reference>
<evidence type="ECO:0000313" key="3">
    <source>
        <dbReference type="EMBL" id="MBA2132855.1"/>
    </source>
</evidence>
<dbReference type="Gene3D" id="1.20.120.520">
    <property type="entry name" value="nmb1532 protein domain like"/>
    <property type="match status" value="1"/>
</dbReference>
<comment type="caution">
    <text evidence="3">The sequence shown here is derived from an EMBL/GenBank/DDBJ whole genome shotgun (WGS) entry which is preliminary data.</text>
</comment>